<dbReference type="FunFam" id="2.60.40.1360:FF:000001">
    <property type="entry name" value="Alpha-mannosidase"/>
    <property type="match status" value="1"/>
</dbReference>
<gene>
    <name evidence="13" type="ORF">HPP92_020720</name>
</gene>
<evidence type="ECO:0000259" key="12">
    <source>
        <dbReference type="SMART" id="SM00872"/>
    </source>
</evidence>
<dbReference type="InterPro" id="IPR027291">
    <property type="entry name" value="Glyco_hydro_38_N_sf"/>
</dbReference>
<evidence type="ECO:0000313" key="13">
    <source>
        <dbReference type="EMBL" id="KAG0460423.1"/>
    </source>
</evidence>
<dbReference type="GO" id="GO:0046872">
    <property type="term" value="F:metal ion binding"/>
    <property type="evidence" value="ECO:0007669"/>
    <property type="project" value="UniProtKB-KW"/>
</dbReference>
<dbReference type="InterPro" id="IPR013780">
    <property type="entry name" value="Glyco_hydro_b"/>
</dbReference>
<dbReference type="Gene3D" id="3.20.110.10">
    <property type="entry name" value="Glycoside hydrolase 38, N terminal domain"/>
    <property type="match status" value="1"/>
</dbReference>
<feature type="chain" id="PRO_5033093591" description="Alpha-mannosidase" evidence="11">
    <location>
        <begin position="26"/>
        <end position="956"/>
    </location>
</feature>
<comment type="similarity">
    <text evidence="2 11">Belongs to the glycosyl hydrolase 38 family.</text>
</comment>
<keyword evidence="4 11" id="KW-0479">Metal-binding</keyword>
<dbReference type="InterPro" id="IPR000602">
    <property type="entry name" value="Glyco_hydro_38_N"/>
</dbReference>
<evidence type="ECO:0000256" key="9">
    <source>
        <dbReference type="ARBA" id="ARBA00023180"/>
    </source>
</evidence>
<dbReference type="SUPFAM" id="SSF74650">
    <property type="entry name" value="Galactose mutarotase-like"/>
    <property type="match status" value="1"/>
</dbReference>
<dbReference type="InterPro" id="IPR050843">
    <property type="entry name" value="Glycosyl_Hydrlase_38"/>
</dbReference>
<dbReference type="Gene3D" id="2.60.40.1360">
    <property type="match status" value="1"/>
</dbReference>
<dbReference type="FunFam" id="1.20.1270.50:FF:000002">
    <property type="entry name" value="Alpha-mannosidase"/>
    <property type="match status" value="1"/>
</dbReference>
<evidence type="ECO:0000256" key="11">
    <source>
        <dbReference type="RuleBase" id="RU361199"/>
    </source>
</evidence>
<dbReference type="FunFam" id="3.20.110.10:FF:000001">
    <property type="entry name" value="Alpha-mannosidase"/>
    <property type="match status" value="1"/>
</dbReference>
<dbReference type="Pfam" id="PF01074">
    <property type="entry name" value="Glyco_hydro_38N"/>
    <property type="match status" value="1"/>
</dbReference>
<dbReference type="CDD" id="cd10810">
    <property type="entry name" value="GH38N_AMII_LAM_like"/>
    <property type="match status" value="1"/>
</dbReference>
<dbReference type="PANTHER" id="PTHR11607">
    <property type="entry name" value="ALPHA-MANNOSIDASE"/>
    <property type="match status" value="1"/>
</dbReference>
<keyword evidence="5 11" id="KW-0732">Signal</keyword>
<keyword evidence="8" id="KW-1015">Disulfide bond</keyword>
<dbReference type="InterPro" id="IPR028995">
    <property type="entry name" value="Glyco_hydro_57/38_cen_sf"/>
</dbReference>
<comment type="cofactor">
    <cofactor evidence="11">
        <name>Zn(2+)</name>
        <dbReference type="ChEBI" id="CHEBI:29105"/>
    </cofactor>
    <text evidence="11">Binds 1 zinc ion per subunit.</text>
</comment>
<dbReference type="PANTHER" id="PTHR11607:SF61">
    <property type="entry name" value="ALPHA-MANNOSIDASE"/>
    <property type="match status" value="1"/>
</dbReference>
<dbReference type="Gene3D" id="2.70.98.30">
    <property type="entry name" value="Golgi alpha-mannosidase II, domain 4"/>
    <property type="match status" value="2"/>
</dbReference>
<dbReference type="SUPFAM" id="SSF88688">
    <property type="entry name" value="Families 57/38 glycoside transferase middle domain"/>
    <property type="match status" value="1"/>
</dbReference>
<evidence type="ECO:0000313" key="14">
    <source>
        <dbReference type="Proteomes" id="UP000636800"/>
    </source>
</evidence>
<dbReference type="InterPro" id="IPR015341">
    <property type="entry name" value="Glyco_hydro_38_cen"/>
</dbReference>
<protein>
    <recommendedName>
        <fullName evidence="3 11">Alpha-mannosidase</fullName>
        <ecNumber evidence="11">3.2.1.-</ecNumber>
    </recommendedName>
</protein>
<dbReference type="OrthoDB" id="1613518at2759"/>
<dbReference type="Pfam" id="PF17677">
    <property type="entry name" value="Glyco_hydro38C2"/>
    <property type="match status" value="1"/>
</dbReference>
<comment type="caution">
    <text evidence="13">The sequence shown here is derived from an EMBL/GenBank/DDBJ whole genome shotgun (WGS) entry which is preliminary data.</text>
</comment>
<dbReference type="Gene3D" id="2.60.40.1180">
    <property type="entry name" value="Golgi alpha-mannosidase II"/>
    <property type="match status" value="1"/>
</dbReference>
<name>A0A835PWT8_VANPL</name>
<dbReference type="InterPro" id="IPR011682">
    <property type="entry name" value="Glyco_hydro_38_C"/>
</dbReference>
<dbReference type="AlphaFoldDB" id="A0A835PWT8"/>
<dbReference type="InterPro" id="IPR048534">
    <property type="entry name" value="Man2a1-like_dom"/>
</dbReference>
<sequence>MGSSSSWKKLSALLLISVLFVEVRTSYIQYNTSSGIVDGKLNVHLVPHSHDDVGWLKTIDQYYVGSNNSIQGACVQNVLDSIVVALLKNPQRKFVYVEQAFFQRWWAEQDEATQEVVKKLVDSGQLEFINGGWCMHDEATVHYIDMIDQTTLGHRMIKKQFNKVPRIGWQIDPFGHSAVQAYLLGAELGFDSVYFARIDYQDREKRRLDKSLEVVWRGSKTFGPSSQIFASAFPVHYSPPRGFNFEVNSEDSPIQDDPLLYDYNVDLRVNDFIDAALAQANLTRTNHIMWTMGDDFQYQYAESWFKQMDKLINYVNKDGRVHALYSTPSIYSDAKYASNEAWPLKEDDYFPYADGPYSYWTGYFTSRSTFKRFVRVLSGYYLAARQVEFLVGRRPSGPFTSVLGDALGIAQHHDAVSGTAKQHTTNDYAKRLAYGASQAEMVINLAIPCLANFGQKCGSNSSSINLSQCNLLNISYCPATEDISDEKGLVMVVYNSLGWNRTEYVRVPVKDNHLLVRDADGNVVEAQFIEIENASIQLRNVYVKAYIGKSPKDAPKYWLVFEVSVPPMGWNTYFISKATKQAFKENDHKMYHTSTISTPDNDTVEIGPGNFKMEFSRTSGQLKRVVNRRTGVDLPVQQSFLWYGSSTGDEQDSQSSGAYIFRPLSGHPTAASRLVTLKVVKGSIVDEIHQQFNSWIHQIRDHREDWNLSVTQPIAGNYYPLNLGMYLADKKYELSVLVDRACGGSSIQDGQLEIMLHRRLLADDGRGVGEALDEIVCIDDGCEGLVARGSYFLNINKLGSGAIWRRTKGQEIYSPVLLSFAHEEERIWKSSHTLKATTMDPNYSLPPNVALITLEELEDGTVLLRLAHLYENGEDVINSALAKVELKKIFAGKTIKELKETSLSANQEKWEMKKRNWRVQGHTVEHPAPVKGRSVNNSTLIVELGPMEIRTFLLRF</sequence>
<dbReference type="EC" id="3.2.1.-" evidence="11"/>
<dbReference type="SMART" id="SM00872">
    <property type="entry name" value="Alpha-mann_mid"/>
    <property type="match status" value="1"/>
</dbReference>
<evidence type="ECO:0000256" key="7">
    <source>
        <dbReference type="ARBA" id="ARBA00022833"/>
    </source>
</evidence>
<reference evidence="13 14" key="1">
    <citation type="journal article" date="2020" name="Nat. Food">
        <title>A phased Vanilla planifolia genome enables genetic improvement of flavour and production.</title>
        <authorList>
            <person name="Hasing T."/>
            <person name="Tang H."/>
            <person name="Brym M."/>
            <person name="Khazi F."/>
            <person name="Huang T."/>
            <person name="Chambers A.H."/>
        </authorList>
    </citation>
    <scope>NUCLEOTIDE SEQUENCE [LARGE SCALE GENOMIC DNA]</scope>
    <source>
        <tissue evidence="13">Leaf</tissue>
    </source>
</reference>
<dbReference type="InterPro" id="IPR011330">
    <property type="entry name" value="Glyco_hydro/deAcase_b/a-brl"/>
</dbReference>
<evidence type="ECO:0000256" key="2">
    <source>
        <dbReference type="ARBA" id="ARBA00009792"/>
    </source>
</evidence>
<feature type="signal peptide" evidence="11">
    <location>
        <begin position="1"/>
        <end position="25"/>
    </location>
</feature>
<dbReference type="SUPFAM" id="SSF88713">
    <property type="entry name" value="Glycoside hydrolase/deacetylase"/>
    <property type="match status" value="1"/>
</dbReference>
<proteinExistence type="inferred from homology"/>
<evidence type="ECO:0000256" key="3">
    <source>
        <dbReference type="ARBA" id="ARBA00012752"/>
    </source>
</evidence>
<dbReference type="InterPro" id="IPR037094">
    <property type="entry name" value="Glyco_hydro_38_cen_sf"/>
</dbReference>
<keyword evidence="6 11" id="KW-0378">Hydrolase</keyword>
<evidence type="ECO:0000256" key="8">
    <source>
        <dbReference type="ARBA" id="ARBA00023157"/>
    </source>
</evidence>
<dbReference type="InterPro" id="IPR011013">
    <property type="entry name" value="Gal_mutarotase_sf_dom"/>
</dbReference>
<comment type="catalytic activity">
    <reaction evidence="1">
        <text>Hydrolysis of terminal, non-reducing alpha-D-mannose residues in alpha-D-mannosides.</text>
        <dbReference type="EC" id="3.2.1.24"/>
    </reaction>
</comment>
<keyword evidence="9" id="KW-0325">Glycoprotein</keyword>
<evidence type="ECO:0000256" key="10">
    <source>
        <dbReference type="ARBA" id="ARBA00023295"/>
    </source>
</evidence>
<dbReference type="InterPro" id="IPR041147">
    <property type="entry name" value="GH38_C"/>
</dbReference>
<evidence type="ECO:0000256" key="1">
    <source>
        <dbReference type="ARBA" id="ARBA00000365"/>
    </source>
</evidence>
<dbReference type="Pfam" id="PF21260">
    <property type="entry name" value="Laman-like_dom"/>
    <property type="match status" value="1"/>
</dbReference>
<evidence type="ECO:0000256" key="4">
    <source>
        <dbReference type="ARBA" id="ARBA00022723"/>
    </source>
</evidence>
<dbReference type="GO" id="GO:0030246">
    <property type="term" value="F:carbohydrate binding"/>
    <property type="evidence" value="ECO:0007669"/>
    <property type="project" value="InterPro"/>
</dbReference>
<dbReference type="EMBL" id="JADCNL010000011">
    <property type="protein sequence ID" value="KAG0460423.1"/>
    <property type="molecule type" value="Genomic_DNA"/>
</dbReference>
<evidence type="ECO:0000256" key="6">
    <source>
        <dbReference type="ARBA" id="ARBA00022801"/>
    </source>
</evidence>
<dbReference type="FunFam" id="2.60.40.1180:FF:000015">
    <property type="entry name" value="Alpha-mannosidase"/>
    <property type="match status" value="1"/>
</dbReference>
<organism evidence="13 14">
    <name type="scientific">Vanilla planifolia</name>
    <name type="common">Vanilla</name>
    <dbReference type="NCBI Taxonomy" id="51239"/>
    <lineage>
        <taxon>Eukaryota</taxon>
        <taxon>Viridiplantae</taxon>
        <taxon>Streptophyta</taxon>
        <taxon>Embryophyta</taxon>
        <taxon>Tracheophyta</taxon>
        <taxon>Spermatophyta</taxon>
        <taxon>Magnoliopsida</taxon>
        <taxon>Liliopsida</taxon>
        <taxon>Asparagales</taxon>
        <taxon>Orchidaceae</taxon>
        <taxon>Vanilloideae</taxon>
        <taxon>Vanilleae</taxon>
        <taxon>Vanilla</taxon>
    </lineage>
</organism>
<dbReference type="Pfam" id="PF09261">
    <property type="entry name" value="Alpha-mann_mid"/>
    <property type="match status" value="1"/>
</dbReference>
<dbReference type="Gene3D" id="1.20.1270.50">
    <property type="entry name" value="Glycoside hydrolase family 38, central domain"/>
    <property type="match status" value="2"/>
</dbReference>
<accession>A0A835PWT8</accession>
<dbReference type="GO" id="GO:0004559">
    <property type="term" value="F:alpha-mannosidase activity"/>
    <property type="evidence" value="ECO:0007669"/>
    <property type="project" value="UniProtKB-EC"/>
</dbReference>
<keyword evidence="10 11" id="KW-0326">Glycosidase</keyword>
<dbReference type="Proteomes" id="UP000636800">
    <property type="component" value="Chromosome 11"/>
</dbReference>
<keyword evidence="7 11" id="KW-0862">Zinc</keyword>
<feature type="domain" description="Glycoside hydrolase family 38 central" evidence="12">
    <location>
        <begin position="358"/>
        <end position="432"/>
    </location>
</feature>
<evidence type="ECO:0000256" key="5">
    <source>
        <dbReference type="ARBA" id="ARBA00022729"/>
    </source>
</evidence>
<dbReference type="Pfam" id="PF07748">
    <property type="entry name" value="Glyco_hydro_38C"/>
    <property type="match status" value="2"/>
</dbReference>
<dbReference type="FunFam" id="1.20.1270.50:FF:000003">
    <property type="entry name" value="Alpha-mannosidase"/>
    <property type="match status" value="1"/>
</dbReference>
<keyword evidence="14" id="KW-1185">Reference proteome</keyword>
<dbReference type="GO" id="GO:0006013">
    <property type="term" value="P:mannose metabolic process"/>
    <property type="evidence" value="ECO:0007669"/>
    <property type="project" value="InterPro"/>
</dbReference>